<name>A0A6N3A846_9CLOT</name>
<dbReference type="Pfam" id="PF08757">
    <property type="entry name" value="CotH"/>
    <property type="match status" value="1"/>
</dbReference>
<reference evidence="1" key="1">
    <citation type="submission" date="2019-11" db="EMBL/GenBank/DDBJ databases">
        <authorList>
            <person name="Feng L."/>
        </authorList>
    </citation>
    <scope>NUCLEOTIDE SEQUENCE</scope>
    <source>
        <strain evidence="1">CParaputrificumLFYP93</strain>
    </source>
</reference>
<dbReference type="PANTHER" id="PTHR40050">
    <property type="entry name" value="INNER SPORE COAT PROTEIN H"/>
    <property type="match status" value="1"/>
</dbReference>
<dbReference type="InterPro" id="IPR014867">
    <property type="entry name" value="Spore_coat_CotH_CotH2/3/7"/>
</dbReference>
<dbReference type="PANTHER" id="PTHR40050:SF1">
    <property type="entry name" value="INNER SPORE COAT PROTEIN H"/>
    <property type="match status" value="1"/>
</dbReference>
<protein>
    <submittedName>
        <fullName evidence="1">CotH protein</fullName>
    </submittedName>
</protein>
<dbReference type="EMBL" id="CACRTV010000031">
    <property type="protein sequence ID" value="VYT88389.1"/>
    <property type="molecule type" value="Genomic_DNA"/>
</dbReference>
<sequence length="168" mass="19065">MLSNPLKEEYHRADITINGETFYNVGIRTKGNTSLSQVASSDSERYSFKVKFDKYVNGQSYYGLYLAIEGLQESYLERNYGYDHGNLYKAEGTGTNLKYTGETQSNYSGLKDNAVTAITDDDFQKIIDMIKNLNNGTNLVQKEQVAIYLPYIFLLMSLQAPTCQIAHY</sequence>
<evidence type="ECO:0000313" key="1">
    <source>
        <dbReference type="EMBL" id="VYT88389.1"/>
    </source>
</evidence>
<gene>
    <name evidence="1" type="ORF">CPLFYP93_00839</name>
</gene>
<proteinExistence type="predicted"/>
<dbReference type="AlphaFoldDB" id="A0A6N3A846"/>
<accession>A0A6N3A846</accession>
<dbReference type="RefSeq" id="WP_156559536.1">
    <property type="nucleotide sequence ID" value="NZ_CACRTV010000031.1"/>
</dbReference>
<organism evidence="1">
    <name type="scientific">Clostridium paraputrificum</name>
    <dbReference type="NCBI Taxonomy" id="29363"/>
    <lineage>
        <taxon>Bacteria</taxon>
        <taxon>Bacillati</taxon>
        <taxon>Bacillota</taxon>
        <taxon>Clostridia</taxon>
        <taxon>Eubacteriales</taxon>
        <taxon>Clostridiaceae</taxon>
        <taxon>Clostridium</taxon>
    </lineage>
</organism>